<dbReference type="PANTHER" id="PTHR35505">
    <property type="entry name" value="OS01G0600300 PROTEIN"/>
    <property type="match status" value="1"/>
</dbReference>
<dbReference type="STRING" id="981085.W9RS04"/>
<accession>W9RS04</accession>
<organism evidence="2 3">
    <name type="scientific">Morus notabilis</name>
    <dbReference type="NCBI Taxonomy" id="981085"/>
    <lineage>
        <taxon>Eukaryota</taxon>
        <taxon>Viridiplantae</taxon>
        <taxon>Streptophyta</taxon>
        <taxon>Embryophyta</taxon>
        <taxon>Tracheophyta</taxon>
        <taxon>Spermatophyta</taxon>
        <taxon>Magnoliopsida</taxon>
        <taxon>eudicotyledons</taxon>
        <taxon>Gunneridae</taxon>
        <taxon>Pentapetalae</taxon>
        <taxon>rosids</taxon>
        <taxon>fabids</taxon>
        <taxon>Rosales</taxon>
        <taxon>Moraceae</taxon>
        <taxon>Moreae</taxon>
        <taxon>Morus</taxon>
    </lineage>
</organism>
<sequence>MHCLSLSCSENTNQALTKPFGNPNPPDPYASMLQESVHRFIADYRNAVTDFSNFTSIFSRLLQSIPDPPLEIVWFYSAVTFHGAKFTAQPRVSAAKDLFQLLVSCSASCGKLKRIAVLAPVVYELCNLAKENPEERGEIQCLLEGIIGYFSICCVGAEQGQDGDLDLTSCFLDVIRVWVVDRCGVGDELEAFFPIITDEIRKGMKMVRSFGVGNLAGIVICEAFLLRLCLKFGLEKISRANLEKDVRNWAVQMISGFRCSSFFDTLLRMLLEPVLPVACLLSPKDECLLLEVLYDSVILADYSFLKPQVESSGERLKNLAITWLIVVDSAIRLVRKDDDQTKVISYISALSESCLASHLIKWVTNQIGMDGKIFRQNVSTPVALIKWMLLVEDQGIRVFDSESSQLRAREVISKSRVQYVIPVTKPDGKTLELDDGDLEMVDSEAANGMKNTQATDGVRKRKGTMNGLEIPVKFVKYHFDENSVKEKFHSLSNGDGLSSEGEVGNSISMETC</sequence>
<evidence type="ECO:0000256" key="1">
    <source>
        <dbReference type="SAM" id="MobiDB-lite"/>
    </source>
</evidence>
<protein>
    <submittedName>
        <fullName evidence="2">Uncharacterized protein</fullName>
    </submittedName>
</protein>
<keyword evidence="3" id="KW-1185">Reference proteome</keyword>
<dbReference type="PANTHER" id="PTHR35505:SF1">
    <property type="entry name" value="SNF2 DOMAIN PROTEIN"/>
    <property type="match status" value="1"/>
</dbReference>
<gene>
    <name evidence="2" type="ORF">L484_019520</name>
</gene>
<reference evidence="3" key="1">
    <citation type="submission" date="2013-01" db="EMBL/GenBank/DDBJ databases">
        <title>Draft Genome Sequence of a Mulberry Tree, Morus notabilis C.K. Schneid.</title>
        <authorList>
            <person name="He N."/>
            <person name="Zhao S."/>
        </authorList>
    </citation>
    <scope>NUCLEOTIDE SEQUENCE</scope>
</reference>
<name>W9RS04_9ROSA</name>
<evidence type="ECO:0000313" key="2">
    <source>
        <dbReference type="EMBL" id="EXB66882.1"/>
    </source>
</evidence>
<dbReference type="Proteomes" id="UP000030645">
    <property type="component" value="Unassembled WGS sequence"/>
</dbReference>
<dbReference type="eggNOG" id="ENOG502QQVM">
    <property type="taxonomic scope" value="Eukaryota"/>
</dbReference>
<evidence type="ECO:0000313" key="3">
    <source>
        <dbReference type="Proteomes" id="UP000030645"/>
    </source>
</evidence>
<feature type="region of interest" description="Disordered" evidence="1">
    <location>
        <begin position="489"/>
        <end position="512"/>
    </location>
</feature>
<dbReference type="EMBL" id="KE344557">
    <property type="protein sequence ID" value="EXB66882.1"/>
    <property type="molecule type" value="Genomic_DNA"/>
</dbReference>
<proteinExistence type="predicted"/>
<dbReference type="AlphaFoldDB" id="W9RS04"/>